<keyword evidence="2" id="KW-1185">Reference proteome</keyword>
<reference evidence="1 2" key="1">
    <citation type="journal article" date="2017" name="G3 (Bethesda)">
        <title>The Physical Genome Mapping of Anopheles albimanus Corrected Scaffold Misassemblies and Identified Interarm Rearrangements in Genus Anopheles.</title>
        <authorList>
            <person name="Artemov G.N."/>
            <person name="Peery A.N."/>
            <person name="Jiang X."/>
            <person name="Tu Z."/>
            <person name="Stegniy V.N."/>
            <person name="Sharakhova M.V."/>
            <person name="Sharakhov I.V."/>
        </authorList>
    </citation>
    <scope>NUCLEOTIDE SEQUENCE [LARGE SCALE GENOMIC DNA]</scope>
    <source>
        <strain evidence="1 2">ALBI9_A</strain>
    </source>
</reference>
<proteinExistence type="predicted"/>
<reference evidence="1" key="2">
    <citation type="submission" date="2022-08" db="UniProtKB">
        <authorList>
            <consortium name="EnsemblMetazoa"/>
        </authorList>
    </citation>
    <scope>IDENTIFICATION</scope>
    <source>
        <strain evidence="1">STECLA/ALBI9_A</strain>
    </source>
</reference>
<accession>A0A182FVF6</accession>
<dbReference type="AlphaFoldDB" id="A0A182FVF6"/>
<dbReference type="Proteomes" id="UP000069272">
    <property type="component" value="Chromosome 3R"/>
</dbReference>
<evidence type="ECO:0000313" key="2">
    <source>
        <dbReference type="Proteomes" id="UP000069272"/>
    </source>
</evidence>
<sequence length="22" mass="2323">MTVSIEQDCPGTGRGTEFSPPL</sequence>
<dbReference type="VEuPathDB" id="VectorBase:AALB010541"/>
<protein>
    <submittedName>
        <fullName evidence="1">Uncharacterized protein</fullName>
    </submittedName>
</protein>
<organism evidence="1 2">
    <name type="scientific">Anopheles albimanus</name>
    <name type="common">New world malaria mosquito</name>
    <dbReference type="NCBI Taxonomy" id="7167"/>
    <lineage>
        <taxon>Eukaryota</taxon>
        <taxon>Metazoa</taxon>
        <taxon>Ecdysozoa</taxon>
        <taxon>Arthropoda</taxon>
        <taxon>Hexapoda</taxon>
        <taxon>Insecta</taxon>
        <taxon>Pterygota</taxon>
        <taxon>Neoptera</taxon>
        <taxon>Endopterygota</taxon>
        <taxon>Diptera</taxon>
        <taxon>Nematocera</taxon>
        <taxon>Culicoidea</taxon>
        <taxon>Culicidae</taxon>
        <taxon>Anophelinae</taxon>
        <taxon>Anopheles</taxon>
    </lineage>
</organism>
<evidence type="ECO:0000313" key="1">
    <source>
        <dbReference type="EnsemblMetazoa" id="AALB010541-PA"/>
    </source>
</evidence>
<dbReference type="EnsemblMetazoa" id="AALB010541-RA">
    <property type="protein sequence ID" value="AALB010541-PA"/>
    <property type="gene ID" value="AALB010541"/>
</dbReference>
<name>A0A182FVF6_ANOAL</name>